<name>A0A7S9LNK9_9RHOB</name>
<evidence type="ECO:0000256" key="2">
    <source>
        <dbReference type="PROSITE-ProRule" id="PRU00169"/>
    </source>
</evidence>
<evidence type="ECO:0000256" key="1">
    <source>
        <dbReference type="ARBA" id="ARBA00022553"/>
    </source>
</evidence>
<keyword evidence="5" id="KW-1185">Reference proteome</keyword>
<reference evidence="4 5" key="1">
    <citation type="submission" date="2020-11" db="EMBL/GenBank/DDBJ databases">
        <title>Description of Pontivivens ytuae sp. nov. isolated from deep sea sediment of Mariana Trench.</title>
        <authorList>
            <person name="Wang Z."/>
            <person name="Sun Q.-L."/>
            <person name="Xu X.-D."/>
            <person name="Tang Y.-Z."/>
            <person name="Zhang J."/>
        </authorList>
    </citation>
    <scope>NUCLEOTIDE SEQUENCE [LARGE SCALE GENOMIC DNA]</scope>
    <source>
        <strain evidence="4 5">MT2928</strain>
    </source>
</reference>
<dbReference type="KEGG" id="poz:I0K15_11235"/>
<dbReference type="Gene3D" id="1.20.140.160">
    <property type="match status" value="1"/>
</dbReference>
<dbReference type="NCBIfam" id="NF006623">
    <property type="entry name" value="PRK09191.1"/>
    <property type="match status" value="1"/>
</dbReference>
<dbReference type="CDD" id="cd17540">
    <property type="entry name" value="REC_PhyR"/>
    <property type="match status" value="1"/>
</dbReference>
<keyword evidence="1 2" id="KW-0597">Phosphoprotein</keyword>
<evidence type="ECO:0000259" key="3">
    <source>
        <dbReference type="PROSITE" id="PS50110"/>
    </source>
</evidence>
<dbReference type="PROSITE" id="PS50110">
    <property type="entry name" value="RESPONSE_REGULATORY"/>
    <property type="match status" value="1"/>
</dbReference>
<evidence type="ECO:0000313" key="5">
    <source>
        <dbReference type="Proteomes" id="UP000594800"/>
    </source>
</evidence>
<proteinExistence type="predicted"/>
<dbReference type="GO" id="GO:0000160">
    <property type="term" value="P:phosphorelay signal transduction system"/>
    <property type="evidence" value="ECO:0007669"/>
    <property type="project" value="InterPro"/>
</dbReference>
<evidence type="ECO:0000313" key="4">
    <source>
        <dbReference type="EMBL" id="QPH52399.1"/>
    </source>
</evidence>
<dbReference type="SUPFAM" id="SSF52172">
    <property type="entry name" value="CheY-like"/>
    <property type="match status" value="1"/>
</dbReference>
<dbReference type="PANTHER" id="PTHR44591">
    <property type="entry name" value="STRESS RESPONSE REGULATOR PROTEIN 1"/>
    <property type="match status" value="1"/>
</dbReference>
<gene>
    <name evidence="4" type="ORF">I0K15_11235</name>
</gene>
<accession>A0A7S9LNK9</accession>
<dbReference type="RefSeq" id="WP_196101613.1">
    <property type="nucleotide sequence ID" value="NZ_CP064942.1"/>
</dbReference>
<dbReference type="InterPro" id="IPR001789">
    <property type="entry name" value="Sig_transdc_resp-reg_receiver"/>
</dbReference>
<dbReference type="Proteomes" id="UP000594800">
    <property type="component" value="Chromosome"/>
</dbReference>
<dbReference type="SMART" id="SM00448">
    <property type="entry name" value="REC"/>
    <property type="match status" value="1"/>
</dbReference>
<protein>
    <submittedName>
        <fullName evidence="4">Response regulator</fullName>
    </submittedName>
</protein>
<feature type="modified residue" description="4-aspartylphosphate" evidence="2">
    <location>
        <position position="199"/>
    </location>
</feature>
<dbReference type="InterPro" id="IPR053866">
    <property type="entry name" value="PhyR_sigma2"/>
</dbReference>
<organism evidence="4 5">
    <name type="scientific">Pontivivens ytuae</name>
    <dbReference type="NCBI Taxonomy" id="2789856"/>
    <lineage>
        <taxon>Bacteria</taxon>
        <taxon>Pseudomonadati</taxon>
        <taxon>Pseudomonadota</taxon>
        <taxon>Alphaproteobacteria</taxon>
        <taxon>Rhodobacterales</taxon>
        <taxon>Paracoccaceae</taxon>
        <taxon>Pontivivens</taxon>
    </lineage>
</organism>
<dbReference type="AlphaFoldDB" id="A0A7S9LNK9"/>
<dbReference type="EMBL" id="CP064942">
    <property type="protein sequence ID" value="QPH52399.1"/>
    <property type="molecule type" value="Genomic_DNA"/>
</dbReference>
<dbReference type="InterPro" id="IPR011006">
    <property type="entry name" value="CheY-like_superfamily"/>
</dbReference>
<dbReference type="Pfam" id="PF00072">
    <property type="entry name" value="Response_reg"/>
    <property type="match status" value="1"/>
</dbReference>
<dbReference type="PANTHER" id="PTHR44591:SF20">
    <property type="entry name" value="PROTEIN PILH"/>
    <property type="match status" value="1"/>
</dbReference>
<dbReference type="Pfam" id="PF22233">
    <property type="entry name" value="PhyR_sigma-like"/>
    <property type="match status" value="1"/>
</dbReference>
<dbReference type="Gene3D" id="3.40.50.2300">
    <property type="match status" value="1"/>
</dbReference>
<feature type="domain" description="Response regulatory" evidence="3">
    <location>
        <begin position="149"/>
        <end position="263"/>
    </location>
</feature>
<dbReference type="InterPro" id="IPR050595">
    <property type="entry name" value="Bact_response_regulator"/>
</dbReference>
<dbReference type="Pfam" id="PF22029">
    <property type="entry name" value="PhyR_sigma2"/>
    <property type="match status" value="1"/>
</dbReference>
<sequence>MGTAPDRAALVSEIEMHLPYLRRYARALTGSQERGDDFAARTLQNIIGDLSLMEGEAPAAERLFKVFHGIWIAAEGEPGETPAPLGEGERIAQARLAKLTPRAREALLLRVMEQFPMGGVANIMGIAEDEASELVRIGAQEIEGGMSSRVMIVEDEPLIAMDLEAIVSDLGHTVIGNPRTRAEAVSMYASEKPELVLMDVHLADGSSGADAAADILTDIPDQPIIFITAYPERLLTGQRAEPAFLITKPFTEEQIRATISHALFFSARAVPA</sequence>
<dbReference type="InterPro" id="IPR053867">
    <property type="entry name" value="PhyR_sigma4"/>
</dbReference>